<dbReference type="AlphaFoldDB" id="A0A8D2M026"/>
<name>A0A8D2M026_ZONAL</name>
<sequence>MKDYGIWLSTSAPQLCGTRAVCQYRAPCRCVGPGGSMIAGSGNRGARGCQCSLPVWQSPLDRLDRARGPMDRQGLPALCHQ</sequence>
<organism evidence="1 2">
    <name type="scientific">Zonotrichia albicollis</name>
    <name type="common">White-throated sparrow</name>
    <name type="synonym">Fringilla albicollis</name>
    <dbReference type="NCBI Taxonomy" id="44394"/>
    <lineage>
        <taxon>Eukaryota</taxon>
        <taxon>Metazoa</taxon>
        <taxon>Chordata</taxon>
        <taxon>Craniata</taxon>
        <taxon>Vertebrata</taxon>
        <taxon>Euteleostomi</taxon>
        <taxon>Archelosauria</taxon>
        <taxon>Archosauria</taxon>
        <taxon>Dinosauria</taxon>
        <taxon>Saurischia</taxon>
        <taxon>Theropoda</taxon>
        <taxon>Coelurosauria</taxon>
        <taxon>Aves</taxon>
        <taxon>Neognathae</taxon>
        <taxon>Neoaves</taxon>
        <taxon>Telluraves</taxon>
        <taxon>Australaves</taxon>
        <taxon>Passeriformes</taxon>
        <taxon>Passerellidae</taxon>
        <taxon>Zonotrichia</taxon>
    </lineage>
</organism>
<dbReference type="Proteomes" id="UP000694413">
    <property type="component" value="Unassembled WGS sequence"/>
</dbReference>
<evidence type="ECO:0000313" key="2">
    <source>
        <dbReference type="Proteomes" id="UP000694413"/>
    </source>
</evidence>
<dbReference type="Ensembl" id="ENSZALT00000001178.1">
    <property type="protein sequence ID" value="ENSZALP00000000645.1"/>
    <property type="gene ID" value="ENSZALG00000000798.1"/>
</dbReference>
<evidence type="ECO:0000313" key="1">
    <source>
        <dbReference type="Ensembl" id="ENSZALP00000000645.1"/>
    </source>
</evidence>
<reference evidence="1" key="2">
    <citation type="submission" date="2025-09" db="UniProtKB">
        <authorList>
            <consortium name="Ensembl"/>
        </authorList>
    </citation>
    <scope>IDENTIFICATION</scope>
</reference>
<proteinExistence type="predicted"/>
<keyword evidence="2" id="KW-1185">Reference proteome</keyword>
<reference evidence="1" key="1">
    <citation type="submission" date="2025-08" db="UniProtKB">
        <authorList>
            <consortium name="Ensembl"/>
        </authorList>
    </citation>
    <scope>IDENTIFICATION</scope>
</reference>
<protein>
    <submittedName>
        <fullName evidence="1">Uncharacterized protein</fullName>
    </submittedName>
</protein>
<accession>A0A8D2M026</accession>